<dbReference type="AlphaFoldDB" id="A0A1Y1I3X4"/>
<sequence length="936" mass="100508">MLLSPPVSLLPGTSRVPSRKHFRSSRRRRKWDGRISAQKNDDVASEYLELEMEIFQFMETSGRPDVFPSKQDLIDAGRLDLADLVQKRGGWLAVGWEDENEGDFFDTSQYSDPWEVGPSSDPFQSKGTQFLDQFEGSGSSQVYASAPSIGARVGAYVGRNLGSQEPEVRDLTGVQTSGLGNADSGIEASPDEVSSADFSGEAQGLPAVESSPKIPSERFFIQQLDAIRDKLLASLGLDFPPIVIPKYGNLNSSAKSLELEREKPPNGPPEILEAQELTAEISGTPTKINRYGQSDFLKEWADIIGENGQSSEGGQGTEGQSGEDLEASAHDTVPGGAQEMAPGVAVTDGPSELLAETENAAAARLEALLGGASGLESAGEGVRLEDPATEDALDTETTSEAGALSGPSGLWQENRAAALDLDSSASTSDLSGVDLLDGQDGGGRVIADKEGEETNEEEGGGKDEAEGQERANLSEEEAGAPASQEGSRFGTGEANLSLEGEGRGDESSEAAESEGDPARKGKPPNYWQDLGNLRRELQSAQAALGLPDDVIPSRRQLIAIRRWDIMRAVRRQGGFQQVAERLGVGEEKVKEAGVDSPGEKVKEVQKEEPAPAPQPPPPDLSPLGRLLNLLGLGPKPDSKPEPATPVREPDASSSIKELDAEEDERIAQDEQSVAQRLKETVALENWGWKKGRRREEKEGLPGADEADRPEEGSAGGSTSREAETKGETETETATATKTERDTGGALLGRIRSLEQSLASTREALQHDREALVGNREFLREMRLSTLDELSQVSDSLEFREDEMARTARNLRRTQAEMRALAGSMASGSLGGPEAVDAILAGPGNPAGNPEGVPVQRRMVRVVWPHEGREVELAGSFDGWEGKVKMEMSNAGVHIATLKLPPGRYEIKFIVDGVWRVDAQRLITYEDNNENNVLQVV</sequence>
<dbReference type="InterPro" id="IPR013783">
    <property type="entry name" value="Ig-like_fold"/>
</dbReference>
<dbReference type="Pfam" id="PF16561">
    <property type="entry name" value="AMPK1_CBM"/>
    <property type="match status" value="1"/>
</dbReference>
<protein>
    <submittedName>
        <fullName evidence="3">Putative 5-AMP-activated protein kinase</fullName>
    </submittedName>
</protein>
<dbReference type="EMBL" id="DF237097">
    <property type="protein sequence ID" value="GAQ83436.1"/>
    <property type="molecule type" value="Genomic_DNA"/>
</dbReference>
<feature type="compositionally biased region" description="Basic residues" evidence="1">
    <location>
        <begin position="17"/>
        <end position="27"/>
    </location>
</feature>
<feature type="region of interest" description="Disordered" evidence="1">
    <location>
        <begin position="179"/>
        <end position="198"/>
    </location>
</feature>
<feature type="compositionally biased region" description="Low complexity" evidence="1">
    <location>
        <begin position="621"/>
        <end position="634"/>
    </location>
</feature>
<gene>
    <name evidence="3" type="ORF">KFL_001480050</name>
</gene>
<feature type="region of interest" description="Disordered" evidence="1">
    <location>
        <begin position="585"/>
        <end position="745"/>
    </location>
</feature>
<feature type="region of interest" description="Disordered" evidence="1">
    <location>
        <begin position="1"/>
        <end position="27"/>
    </location>
</feature>
<evidence type="ECO:0000313" key="3">
    <source>
        <dbReference type="EMBL" id="GAQ83436.1"/>
    </source>
</evidence>
<dbReference type="Gene3D" id="2.60.40.10">
    <property type="entry name" value="Immunoglobulins"/>
    <property type="match status" value="1"/>
</dbReference>
<dbReference type="Proteomes" id="UP000054558">
    <property type="component" value="Unassembled WGS sequence"/>
</dbReference>
<dbReference type="SUPFAM" id="SSF81296">
    <property type="entry name" value="E set domains"/>
    <property type="match status" value="1"/>
</dbReference>
<dbReference type="GO" id="GO:0019252">
    <property type="term" value="P:starch biosynthetic process"/>
    <property type="evidence" value="ECO:0000318"/>
    <property type="project" value="GO_Central"/>
</dbReference>
<dbReference type="GO" id="GO:2001070">
    <property type="term" value="F:starch binding"/>
    <property type="evidence" value="ECO:0000318"/>
    <property type="project" value="GO_Central"/>
</dbReference>
<keyword evidence="3" id="KW-0418">Kinase</keyword>
<keyword evidence="4" id="KW-1185">Reference proteome</keyword>
<feature type="compositionally biased region" description="Low complexity" evidence="1">
    <location>
        <begin position="422"/>
        <end position="438"/>
    </location>
</feature>
<dbReference type="PANTHER" id="PTHR47434:SF1">
    <property type="entry name" value="PROTEIN PTST HOMOLOG 2, CHLOROPLASTIC"/>
    <property type="match status" value="1"/>
</dbReference>
<feature type="compositionally biased region" description="Pro residues" evidence="1">
    <location>
        <begin position="610"/>
        <end position="620"/>
    </location>
</feature>
<keyword evidence="3" id="KW-0808">Transferase</keyword>
<feature type="domain" description="AMP-activated protein kinase glycogen-binding" evidence="2">
    <location>
        <begin position="859"/>
        <end position="935"/>
    </location>
</feature>
<name>A0A1Y1I3X4_KLENI</name>
<organism evidence="3 4">
    <name type="scientific">Klebsormidium nitens</name>
    <name type="common">Green alga</name>
    <name type="synonym">Ulothrix nitens</name>
    <dbReference type="NCBI Taxonomy" id="105231"/>
    <lineage>
        <taxon>Eukaryota</taxon>
        <taxon>Viridiplantae</taxon>
        <taxon>Streptophyta</taxon>
        <taxon>Klebsormidiophyceae</taxon>
        <taxon>Klebsormidiales</taxon>
        <taxon>Klebsormidiaceae</taxon>
        <taxon>Klebsormidium</taxon>
    </lineage>
</organism>
<reference evidence="3 4" key="1">
    <citation type="journal article" date="2014" name="Nat. Commun.">
        <title>Klebsormidium flaccidum genome reveals primary factors for plant terrestrial adaptation.</title>
        <authorList>
            <person name="Hori K."/>
            <person name="Maruyama F."/>
            <person name="Fujisawa T."/>
            <person name="Togashi T."/>
            <person name="Yamamoto N."/>
            <person name="Seo M."/>
            <person name="Sato S."/>
            <person name="Yamada T."/>
            <person name="Mori H."/>
            <person name="Tajima N."/>
            <person name="Moriyama T."/>
            <person name="Ikeuchi M."/>
            <person name="Watanabe M."/>
            <person name="Wada H."/>
            <person name="Kobayashi K."/>
            <person name="Saito M."/>
            <person name="Masuda T."/>
            <person name="Sasaki-Sekimoto Y."/>
            <person name="Mashiguchi K."/>
            <person name="Awai K."/>
            <person name="Shimojima M."/>
            <person name="Masuda S."/>
            <person name="Iwai M."/>
            <person name="Nobusawa T."/>
            <person name="Narise T."/>
            <person name="Kondo S."/>
            <person name="Saito H."/>
            <person name="Sato R."/>
            <person name="Murakawa M."/>
            <person name="Ihara Y."/>
            <person name="Oshima-Yamada Y."/>
            <person name="Ohtaka K."/>
            <person name="Satoh M."/>
            <person name="Sonobe K."/>
            <person name="Ishii M."/>
            <person name="Ohtani R."/>
            <person name="Kanamori-Sato M."/>
            <person name="Honoki R."/>
            <person name="Miyazaki D."/>
            <person name="Mochizuki H."/>
            <person name="Umetsu J."/>
            <person name="Higashi K."/>
            <person name="Shibata D."/>
            <person name="Kamiya Y."/>
            <person name="Sato N."/>
            <person name="Nakamura Y."/>
            <person name="Tabata S."/>
            <person name="Ida S."/>
            <person name="Kurokawa K."/>
            <person name="Ohta H."/>
        </authorList>
    </citation>
    <scope>NUCLEOTIDE SEQUENCE [LARGE SCALE GENOMIC DNA]</scope>
    <source>
        <strain evidence="3 4">NIES-2285</strain>
    </source>
</reference>
<feature type="region of interest" description="Disordered" evidence="1">
    <location>
        <begin position="302"/>
        <end position="344"/>
    </location>
</feature>
<dbReference type="OrthoDB" id="531008at2759"/>
<dbReference type="GO" id="GO:0009507">
    <property type="term" value="C:chloroplast"/>
    <property type="evidence" value="ECO:0000318"/>
    <property type="project" value="GO_Central"/>
</dbReference>
<feature type="compositionally biased region" description="Basic and acidic residues" evidence="1">
    <location>
        <begin position="693"/>
        <end position="711"/>
    </location>
</feature>
<dbReference type="STRING" id="105231.A0A1Y1I3X4"/>
<feature type="compositionally biased region" description="Basic and acidic residues" evidence="1">
    <location>
        <begin position="459"/>
        <end position="473"/>
    </location>
</feature>
<proteinExistence type="predicted"/>
<feature type="compositionally biased region" description="Basic and acidic residues" evidence="1">
    <location>
        <begin position="585"/>
        <end position="609"/>
    </location>
</feature>
<feature type="region of interest" description="Disordered" evidence="1">
    <location>
        <begin position="422"/>
        <end position="529"/>
    </location>
</feature>
<dbReference type="PANTHER" id="PTHR47434">
    <property type="entry name" value="PROTEIN PTST HOMOLOG 3, CHLOROPLASTIC"/>
    <property type="match status" value="1"/>
</dbReference>
<dbReference type="InterPro" id="IPR014756">
    <property type="entry name" value="Ig_E-set"/>
</dbReference>
<feature type="region of interest" description="Disordered" evidence="1">
    <location>
        <begin position="376"/>
        <end position="410"/>
    </location>
</feature>
<dbReference type="CDD" id="cd02859">
    <property type="entry name" value="E_set_AMPKbeta_like_N"/>
    <property type="match status" value="1"/>
</dbReference>
<accession>A0A1Y1I3X4</accession>
<evidence type="ECO:0000259" key="2">
    <source>
        <dbReference type="Pfam" id="PF16561"/>
    </source>
</evidence>
<dbReference type="GO" id="GO:0016301">
    <property type="term" value="F:kinase activity"/>
    <property type="evidence" value="ECO:0007669"/>
    <property type="project" value="UniProtKB-KW"/>
</dbReference>
<evidence type="ECO:0000313" key="4">
    <source>
        <dbReference type="Proteomes" id="UP000054558"/>
    </source>
</evidence>
<dbReference type="InterPro" id="IPR032640">
    <property type="entry name" value="AMPK1_CBM"/>
</dbReference>
<evidence type="ECO:0000256" key="1">
    <source>
        <dbReference type="SAM" id="MobiDB-lite"/>
    </source>
</evidence>